<keyword evidence="5 7" id="KW-1133">Transmembrane helix</keyword>
<feature type="domain" description="Cytochrome C biogenesis protein transmembrane" evidence="8">
    <location>
        <begin position="4"/>
        <end position="203"/>
    </location>
</feature>
<evidence type="ECO:0000256" key="3">
    <source>
        <dbReference type="ARBA" id="ARBA00022692"/>
    </source>
</evidence>
<protein>
    <submittedName>
        <fullName evidence="9">Cytochrome c biogenesis protein CcdA</fullName>
    </submittedName>
</protein>
<feature type="transmembrane region" description="Helical" evidence="7">
    <location>
        <begin position="150"/>
        <end position="173"/>
    </location>
</feature>
<evidence type="ECO:0000313" key="9">
    <source>
        <dbReference type="EMBL" id="MFM0597255.1"/>
    </source>
</evidence>
<sequence>MGVGFLAGLVFSVNPVAMAAIPVSLAYLTRARERRQAVSFGGMFIAGMLLTHVVLGFIAGLGGQWVQSLLGRGWGLLLGPLLIFLGFVWAGWLRLSLPSLGFRARQPTGASGAFLLGIPFSIAICPICTPALLVLLGVATSLGSPLTGSVLLLAFAMGRAVPVALGAIAVGWLKGLGRLSGYSRAFEVLGGLALIASGVYMLNAYFFWIPSLAA</sequence>
<name>A0ABW9DGF7_9BURK</name>
<evidence type="ECO:0000256" key="4">
    <source>
        <dbReference type="ARBA" id="ARBA00022748"/>
    </source>
</evidence>
<reference evidence="9 10" key="1">
    <citation type="journal article" date="2024" name="Chem. Sci.">
        <title>Discovery of megapolipeptins by genome mining of a Burkholderiales bacteria collection.</title>
        <authorList>
            <person name="Paulo B.S."/>
            <person name="Recchia M.J.J."/>
            <person name="Lee S."/>
            <person name="Fergusson C.H."/>
            <person name="Romanowski S.B."/>
            <person name="Hernandez A."/>
            <person name="Krull N."/>
            <person name="Liu D.Y."/>
            <person name="Cavanagh H."/>
            <person name="Bos A."/>
            <person name="Gray C.A."/>
            <person name="Murphy B.T."/>
            <person name="Linington R.G."/>
            <person name="Eustaquio A.S."/>
        </authorList>
    </citation>
    <scope>NUCLEOTIDE SEQUENCE [LARGE SCALE GENOMIC DNA]</scope>
    <source>
        <strain evidence="9 10">RL17-335-BIF-A</strain>
    </source>
</reference>
<dbReference type="RefSeq" id="WP_408217902.1">
    <property type="nucleotide sequence ID" value="NZ_JAQQBZ010000029.1"/>
</dbReference>
<gene>
    <name evidence="9" type="ORF">PQQ68_29905</name>
</gene>
<dbReference type="Pfam" id="PF02683">
    <property type="entry name" value="DsbD_TM"/>
    <property type="match status" value="1"/>
</dbReference>
<feature type="transmembrane region" description="Helical" evidence="7">
    <location>
        <begin position="185"/>
        <end position="208"/>
    </location>
</feature>
<feature type="transmembrane region" description="Helical" evidence="7">
    <location>
        <begin position="40"/>
        <end position="61"/>
    </location>
</feature>
<dbReference type="PANTHER" id="PTHR31272">
    <property type="entry name" value="CYTOCHROME C-TYPE BIOGENESIS PROTEIN HI_1454-RELATED"/>
    <property type="match status" value="1"/>
</dbReference>
<proteinExistence type="inferred from homology"/>
<comment type="caution">
    <text evidence="9">The sequence shown here is derived from an EMBL/GenBank/DDBJ whole genome shotgun (WGS) entry which is preliminary data.</text>
</comment>
<accession>A0ABW9DGF7</accession>
<keyword evidence="6 7" id="KW-0472">Membrane</keyword>
<evidence type="ECO:0000256" key="5">
    <source>
        <dbReference type="ARBA" id="ARBA00022989"/>
    </source>
</evidence>
<feature type="transmembrane region" description="Helical" evidence="7">
    <location>
        <begin position="6"/>
        <end position="28"/>
    </location>
</feature>
<feature type="transmembrane region" description="Helical" evidence="7">
    <location>
        <begin position="73"/>
        <end position="93"/>
    </location>
</feature>
<evidence type="ECO:0000256" key="6">
    <source>
        <dbReference type="ARBA" id="ARBA00023136"/>
    </source>
</evidence>
<evidence type="ECO:0000313" key="10">
    <source>
        <dbReference type="Proteomes" id="UP001629367"/>
    </source>
</evidence>
<keyword evidence="4" id="KW-0201">Cytochrome c-type biogenesis</keyword>
<comment type="similarity">
    <text evidence="2">Belongs to the DsbD family.</text>
</comment>
<organism evidence="9 10">
    <name type="scientific">Paraburkholderia dilworthii</name>
    <dbReference type="NCBI Taxonomy" id="948106"/>
    <lineage>
        <taxon>Bacteria</taxon>
        <taxon>Pseudomonadati</taxon>
        <taxon>Pseudomonadota</taxon>
        <taxon>Betaproteobacteria</taxon>
        <taxon>Burkholderiales</taxon>
        <taxon>Burkholderiaceae</taxon>
        <taxon>Paraburkholderia</taxon>
    </lineage>
</organism>
<evidence type="ECO:0000256" key="7">
    <source>
        <dbReference type="SAM" id="Phobius"/>
    </source>
</evidence>
<dbReference type="EMBL" id="JAQQBZ010000029">
    <property type="protein sequence ID" value="MFM0597255.1"/>
    <property type="molecule type" value="Genomic_DNA"/>
</dbReference>
<feature type="transmembrane region" description="Helical" evidence="7">
    <location>
        <begin position="114"/>
        <end position="138"/>
    </location>
</feature>
<dbReference type="PANTHER" id="PTHR31272:SF9">
    <property type="entry name" value="BLL1027 PROTEIN"/>
    <property type="match status" value="1"/>
</dbReference>
<evidence type="ECO:0000256" key="1">
    <source>
        <dbReference type="ARBA" id="ARBA00004141"/>
    </source>
</evidence>
<dbReference type="InterPro" id="IPR051790">
    <property type="entry name" value="Cytochrome_c-biogenesis_DsbD"/>
</dbReference>
<dbReference type="Proteomes" id="UP001629367">
    <property type="component" value="Unassembled WGS sequence"/>
</dbReference>
<keyword evidence="3 7" id="KW-0812">Transmembrane</keyword>
<keyword evidence="10" id="KW-1185">Reference proteome</keyword>
<comment type="subcellular location">
    <subcellularLocation>
        <location evidence="1">Membrane</location>
        <topology evidence="1">Multi-pass membrane protein</topology>
    </subcellularLocation>
</comment>
<evidence type="ECO:0000256" key="2">
    <source>
        <dbReference type="ARBA" id="ARBA00006143"/>
    </source>
</evidence>
<dbReference type="InterPro" id="IPR003834">
    <property type="entry name" value="Cyt_c_assmbl_TM_dom"/>
</dbReference>
<evidence type="ECO:0000259" key="8">
    <source>
        <dbReference type="Pfam" id="PF02683"/>
    </source>
</evidence>